<evidence type="ECO:0000259" key="5">
    <source>
        <dbReference type="PROSITE" id="PS50071"/>
    </source>
</evidence>
<name>A0ABQ9X9R9_9EUKA</name>
<keyword evidence="7" id="KW-1185">Reference proteome</keyword>
<dbReference type="EMBL" id="JARBJD010000161">
    <property type="protein sequence ID" value="KAK2949198.1"/>
    <property type="molecule type" value="Genomic_DNA"/>
</dbReference>
<dbReference type="SMART" id="SM00389">
    <property type="entry name" value="HOX"/>
    <property type="match status" value="1"/>
</dbReference>
<dbReference type="Pfam" id="PF05920">
    <property type="entry name" value="Homeobox_KN"/>
    <property type="match status" value="1"/>
</dbReference>
<feature type="DNA-binding region" description="Homeobox" evidence="4">
    <location>
        <begin position="24"/>
        <end position="85"/>
    </location>
</feature>
<dbReference type="InterPro" id="IPR008422">
    <property type="entry name" value="KN_HD"/>
</dbReference>
<feature type="domain" description="Homeobox" evidence="5">
    <location>
        <begin position="22"/>
        <end position="84"/>
    </location>
</feature>
<evidence type="ECO:0000313" key="7">
    <source>
        <dbReference type="Proteomes" id="UP001281761"/>
    </source>
</evidence>
<evidence type="ECO:0000256" key="2">
    <source>
        <dbReference type="ARBA" id="ARBA00023155"/>
    </source>
</evidence>
<accession>A0ABQ9X9R9</accession>
<dbReference type="Proteomes" id="UP001281761">
    <property type="component" value="Unassembled WGS sequence"/>
</dbReference>
<proteinExistence type="predicted"/>
<comment type="caution">
    <text evidence="6">The sequence shown here is derived from an EMBL/GenBank/DDBJ whole genome shotgun (WGS) entry which is preliminary data.</text>
</comment>
<dbReference type="InterPro" id="IPR001356">
    <property type="entry name" value="HD"/>
</dbReference>
<organism evidence="6 7">
    <name type="scientific">Blattamonas nauphoetae</name>
    <dbReference type="NCBI Taxonomy" id="2049346"/>
    <lineage>
        <taxon>Eukaryota</taxon>
        <taxon>Metamonada</taxon>
        <taxon>Preaxostyla</taxon>
        <taxon>Oxymonadida</taxon>
        <taxon>Blattamonas</taxon>
    </lineage>
</organism>
<dbReference type="Gene3D" id="1.10.10.60">
    <property type="entry name" value="Homeodomain-like"/>
    <property type="match status" value="1"/>
</dbReference>
<gene>
    <name evidence="6" type="ORF">BLNAU_15924</name>
</gene>
<protein>
    <recommendedName>
        <fullName evidence="5">Homeobox domain-containing protein</fullName>
    </recommendedName>
</protein>
<keyword evidence="3 4" id="KW-0539">Nucleus</keyword>
<reference evidence="6 7" key="1">
    <citation type="journal article" date="2022" name="bioRxiv">
        <title>Genomics of Preaxostyla Flagellates Illuminates Evolutionary Transitions and the Path Towards Mitochondrial Loss.</title>
        <authorList>
            <person name="Novak L.V.F."/>
            <person name="Treitli S.C."/>
            <person name="Pyrih J."/>
            <person name="Halakuc P."/>
            <person name="Pipaliya S.V."/>
            <person name="Vacek V."/>
            <person name="Brzon O."/>
            <person name="Soukal P."/>
            <person name="Eme L."/>
            <person name="Dacks J.B."/>
            <person name="Karnkowska A."/>
            <person name="Elias M."/>
            <person name="Hampl V."/>
        </authorList>
    </citation>
    <scope>NUCLEOTIDE SEQUENCE [LARGE SCALE GENOMIC DNA]</scope>
    <source>
        <strain evidence="6">NAU3</strain>
        <tissue evidence="6">Gut</tissue>
    </source>
</reference>
<keyword evidence="2 4" id="KW-0371">Homeobox</keyword>
<evidence type="ECO:0000313" key="6">
    <source>
        <dbReference type="EMBL" id="KAK2949198.1"/>
    </source>
</evidence>
<evidence type="ECO:0000256" key="4">
    <source>
        <dbReference type="PROSITE-ProRule" id="PRU00108"/>
    </source>
</evidence>
<dbReference type="PROSITE" id="PS50071">
    <property type="entry name" value="HOMEOBOX_2"/>
    <property type="match status" value="1"/>
</dbReference>
<dbReference type="SUPFAM" id="SSF46689">
    <property type="entry name" value="Homeodomain-like"/>
    <property type="match status" value="1"/>
</dbReference>
<comment type="subcellular location">
    <subcellularLocation>
        <location evidence="4">Nucleus</location>
    </subcellularLocation>
</comment>
<dbReference type="InterPro" id="IPR009057">
    <property type="entry name" value="Homeodomain-like_sf"/>
</dbReference>
<sequence length="143" mass="16151">MKERSNQLSGMDKKPCREVHVAVQHRPRCNFKPYQRRILKDFVDTAGYTSPTTAQKAQLAAETGLTVSQISNWFGLLRLRSKQKKQPKYLITKSTVKNITPANSETAVTTFPLPVPQQGQFGLLPHVGQILVNKELNLLPHFL</sequence>
<dbReference type="CDD" id="cd00086">
    <property type="entry name" value="homeodomain"/>
    <property type="match status" value="1"/>
</dbReference>
<keyword evidence="1 4" id="KW-0238">DNA-binding</keyword>
<evidence type="ECO:0000256" key="3">
    <source>
        <dbReference type="ARBA" id="ARBA00023242"/>
    </source>
</evidence>
<evidence type="ECO:0000256" key="1">
    <source>
        <dbReference type="ARBA" id="ARBA00023125"/>
    </source>
</evidence>